<dbReference type="Proteomes" id="UP000324974">
    <property type="component" value="Chromosome"/>
</dbReference>
<dbReference type="KEGG" id="lrs:PX52LOC_07132"/>
<feature type="compositionally biased region" description="Basic and acidic residues" evidence="1">
    <location>
        <begin position="158"/>
        <end position="187"/>
    </location>
</feature>
<feature type="compositionally biased region" description="Pro residues" evidence="1">
    <location>
        <begin position="66"/>
        <end position="75"/>
    </location>
</feature>
<sequence length="329" mass="35274">MNRRRTLLATAGLLIVPGMTLAFFNRPYCPPVHWVGHPVPVYVLPVDPCVCPAPIPARLADCPPAMNPPPTPLNPPKVMEKTEAPQPKTVSPAAAAEPMPDKPKVEKVEPPKGELAIPSPAVPETPVEKPKPKTPEPAPVPAPAPLTMPPIDVTPAKPKKDEPPKELTPKIDLTLPKKEEPPKELAPKIDLTLPKVDVPSPKVETPPKQDIPTLILPVTGEQPPKKLDIPTLPPLTLPNVSESKYTPVDAPKVRVIPVEGRRSAGNQTVSLYNYTDHPLELQIDGKATQVPAKSLVSLSLPDSFAWKLGEKSETATIPSDAAGLSIVIQ</sequence>
<proteinExistence type="predicted"/>
<reference evidence="3" key="1">
    <citation type="submission" date="2019-08" db="EMBL/GenBank/DDBJ databases">
        <title>Limnoglobus roseus gen. nov., sp. nov., a novel freshwater planctomycete with a giant genome from the family Gemmataceae.</title>
        <authorList>
            <person name="Kulichevskaya I.S."/>
            <person name="Naumoff D.G."/>
            <person name="Miroshnikov K."/>
            <person name="Ivanova A."/>
            <person name="Philippov D.A."/>
            <person name="Hakobyan A."/>
            <person name="Rijpstra I.C."/>
            <person name="Sinninghe Damste J.S."/>
            <person name="Liesack W."/>
            <person name="Dedysh S.N."/>
        </authorList>
    </citation>
    <scope>NUCLEOTIDE SEQUENCE [LARGE SCALE GENOMIC DNA]</scope>
    <source>
        <strain evidence="3">PX52</strain>
    </source>
</reference>
<evidence type="ECO:0000256" key="1">
    <source>
        <dbReference type="SAM" id="MobiDB-lite"/>
    </source>
</evidence>
<name>A0A5C1APU8_9BACT</name>
<organism evidence="2 3">
    <name type="scientific">Limnoglobus roseus</name>
    <dbReference type="NCBI Taxonomy" id="2598579"/>
    <lineage>
        <taxon>Bacteria</taxon>
        <taxon>Pseudomonadati</taxon>
        <taxon>Planctomycetota</taxon>
        <taxon>Planctomycetia</taxon>
        <taxon>Gemmatales</taxon>
        <taxon>Gemmataceae</taxon>
        <taxon>Limnoglobus</taxon>
    </lineage>
</organism>
<dbReference type="PRINTS" id="PR01217">
    <property type="entry name" value="PRICHEXTENSN"/>
</dbReference>
<feature type="compositionally biased region" description="Basic and acidic residues" evidence="1">
    <location>
        <begin position="99"/>
        <end position="112"/>
    </location>
</feature>
<feature type="compositionally biased region" description="Pro residues" evidence="1">
    <location>
        <begin position="135"/>
        <end position="148"/>
    </location>
</feature>
<dbReference type="EMBL" id="CP042425">
    <property type="protein sequence ID" value="QEL20046.1"/>
    <property type="molecule type" value="Genomic_DNA"/>
</dbReference>
<gene>
    <name evidence="2" type="primary">fhaB</name>
    <name evidence="2" type="ORF">PX52LOC_07132</name>
</gene>
<evidence type="ECO:0000313" key="2">
    <source>
        <dbReference type="EMBL" id="QEL20046.1"/>
    </source>
</evidence>
<feature type="region of interest" description="Disordered" evidence="1">
    <location>
        <begin position="66"/>
        <end position="218"/>
    </location>
</feature>
<protein>
    <submittedName>
        <fullName evidence="2">Filamentous hemagglutinin</fullName>
    </submittedName>
</protein>
<keyword evidence="3" id="KW-1185">Reference proteome</keyword>
<evidence type="ECO:0000313" key="3">
    <source>
        <dbReference type="Proteomes" id="UP000324974"/>
    </source>
</evidence>
<dbReference type="RefSeq" id="WP_149114376.1">
    <property type="nucleotide sequence ID" value="NZ_CP042425.1"/>
</dbReference>
<dbReference type="AlphaFoldDB" id="A0A5C1APU8"/>
<accession>A0A5C1APU8</accession>